<dbReference type="SUPFAM" id="SSF56726">
    <property type="entry name" value="DNA topoisomerase IV, alpha subunit"/>
    <property type="match status" value="1"/>
</dbReference>
<reference evidence="14 15" key="2">
    <citation type="submission" date="2024-07" db="EMBL/GenBank/DDBJ databases">
        <authorList>
            <person name="Akdeniz Z."/>
        </authorList>
    </citation>
    <scope>NUCLEOTIDE SEQUENCE [LARGE SCALE GENOMIC DNA]</scope>
</reference>
<dbReference type="InterPro" id="IPR034136">
    <property type="entry name" value="TOPRIM_Topo6A/Spo11"/>
</dbReference>
<dbReference type="GO" id="GO:0007131">
    <property type="term" value="P:reciprocal meiotic recombination"/>
    <property type="evidence" value="ECO:0007669"/>
    <property type="project" value="TreeGrafter"/>
</dbReference>
<dbReference type="Proteomes" id="UP001642409">
    <property type="component" value="Unassembled WGS sequence"/>
</dbReference>
<dbReference type="AlphaFoldDB" id="A0AA86NS56"/>
<comment type="cofactor">
    <cofactor evidence="2">
        <name>Mg(2+)</name>
        <dbReference type="ChEBI" id="CHEBI:18420"/>
    </cofactor>
</comment>
<sequence length="300" mass="34314">MNIIQYLDRIVLNYNNSVADGAPCIQINTLKVTQPKQVAQFLSLINCVIQQLQSGDELNIRSFYYQNRDLFDSQSQSNSLISKFIKHSGLTRQQLLFTITSKGQIFGPAIYTFIDTSIEANYIQITSQFNCIEKLFTNASFLLIVEKDTIFQALRQNYAQIQSALNMDFLILTARGQPDLQTREFVNFISKNNPEIQIFGLADCNSFGQQILFNYCFGSKLLVGSGKLVPIGLFESINGVKVQNEQKLDRIIFKLNGYQRQQWISNIILMKTQTECELDELIKEGVLIEYVIEQLINNLQ</sequence>
<dbReference type="EMBL" id="CATOUU010000334">
    <property type="protein sequence ID" value="CAI9925040.1"/>
    <property type="molecule type" value="Genomic_DNA"/>
</dbReference>
<keyword evidence="5" id="KW-0479">Metal-binding</keyword>
<evidence type="ECO:0000313" key="14">
    <source>
        <dbReference type="EMBL" id="CAL6100694.1"/>
    </source>
</evidence>
<dbReference type="EMBL" id="CAXDID020000533">
    <property type="protein sequence ID" value="CAL6100694.1"/>
    <property type="molecule type" value="Genomic_DNA"/>
</dbReference>
<dbReference type="GO" id="GO:0005524">
    <property type="term" value="F:ATP binding"/>
    <property type="evidence" value="ECO:0007669"/>
    <property type="project" value="InterPro"/>
</dbReference>
<evidence type="ECO:0000256" key="7">
    <source>
        <dbReference type="ARBA" id="ARBA00023029"/>
    </source>
</evidence>
<dbReference type="PANTHER" id="PTHR10848">
    <property type="entry name" value="MEIOTIC RECOMBINATION PROTEIN SPO11"/>
    <property type="match status" value="1"/>
</dbReference>
<accession>A0AA86NS56</accession>
<evidence type="ECO:0000256" key="9">
    <source>
        <dbReference type="ARBA" id="ARBA00023235"/>
    </source>
</evidence>
<feature type="domain" description="Spo11/DNA topoisomerase VI subunit A N-terminal" evidence="11">
    <location>
        <begin position="36"/>
        <end position="95"/>
    </location>
</feature>
<evidence type="ECO:0000313" key="13">
    <source>
        <dbReference type="EMBL" id="CAI9925040.1"/>
    </source>
</evidence>
<keyword evidence="6" id="KW-0460">Magnesium</keyword>
<proteinExistence type="inferred from homology"/>
<protein>
    <recommendedName>
        <fullName evidence="4">DNA topoisomerase (ATP-hydrolyzing)</fullName>
        <ecNumber evidence="4">5.6.2.2</ecNumber>
    </recommendedName>
</protein>
<dbReference type="GO" id="GO:0046872">
    <property type="term" value="F:metal ion binding"/>
    <property type="evidence" value="ECO:0007669"/>
    <property type="project" value="UniProtKB-KW"/>
</dbReference>
<dbReference type="GO" id="GO:0003918">
    <property type="term" value="F:DNA topoisomerase type II (double strand cut, ATP-hydrolyzing) activity"/>
    <property type="evidence" value="ECO:0007669"/>
    <property type="project" value="UniProtKB-UniRule"/>
</dbReference>
<dbReference type="GO" id="GO:0042138">
    <property type="term" value="P:meiotic DNA double-strand break formation"/>
    <property type="evidence" value="ECO:0007669"/>
    <property type="project" value="TreeGrafter"/>
</dbReference>
<dbReference type="EC" id="5.6.2.2" evidence="4"/>
<dbReference type="GO" id="GO:0000228">
    <property type="term" value="C:nuclear chromosome"/>
    <property type="evidence" value="ECO:0007669"/>
    <property type="project" value="TreeGrafter"/>
</dbReference>
<evidence type="ECO:0000256" key="1">
    <source>
        <dbReference type="ARBA" id="ARBA00000185"/>
    </source>
</evidence>
<evidence type="ECO:0000256" key="4">
    <source>
        <dbReference type="ARBA" id="ARBA00012895"/>
    </source>
</evidence>
<dbReference type="PROSITE" id="PS52041">
    <property type="entry name" value="TOPO_IIB"/>
    <property type="match status" value="1"/>
</dbReference>
<feature type="active site" description="O-(5'-phospho-DNA)-tyrosine intermediate" evidence="10">
    <location>
        <position position="65"/>
    </location>
</feature>
<dbReference type="PANTHER" id="PTHR10848:SF0">
    <property type="entry name" value="MEIOTIC RECOMBINATION PROTEIN SPO11"/>
    <property type="match status" value="1"/>
</dbReference>
<evidence type="ECO:0000256" key="6">
    <source>
        <dbReference type="ARBA" id="ARBA00022842"/>
    </source>
</evidence>
<comment type="caution">
    <text evidence="13">The sequence shown here is derived from an EMBL/GenBank/DDBJ whole genome shotgun (WGS) entry which is preliminary data.</text>
</comment>
<dbReference type="InterPro" id="IPR036388">
    <property type="entry name" value="WH-like_DNA-bd_sf"/>
</dbReference>
<keyword evidence="8 10" id="KW-0238">DNA-binding</keyword>
<evidence type="ECO:0000259" key="12">
    <source>
        <dbReference type="Pfam" id="PF21180"/>
    </source>
</evidence>
<evidence type="ECO:0000256" key="10">
    <source>
        <dbReference type="PROSITE-ProRule" id="PRU01385"/>
    </source>
</evidence>
<keyword evidence="9 10" id="KW-0413">Isomerase</keyword>
<dbReference type="InterPro" id="IPR013049">
    <property type="entry name" value="Spo11/TopoVI_A_N"/>
</dbReference>
<keyword evidence="15" id="KW-1185">Reference proteome</keyword>
<comment type="similarity">
    <text evidence="3 10">Belongs to the TOP6A family.</text>
</comment>
<dbReference type="Pfam" id="PF21180">
    <property type="entry name" value="TOP6A-Spo11_Toprim"/>
    <property type="match status" value="1"/>
</dbReference>
<evidence type="ECO:0000256" key="2">
    <source>
        <dbReference type="ARBA" id="ARBA00001946"/>
    </source>
</evidence>
<dbReference type="Gene3D" id="3.40.1360.10">
    <property type="match status" value="1"/>
</dbReference>
<name>A0AA86NS56_9EUKA</name>
<dbReference type="GO" id="GO:0000706">
    <property type="term" value="P:meiotic DNA double-strand break processing"/>
    <property type="evidence" value="ECO:0007669"/>
    <property type="project" value="TreeGrafter"/>
</dbReference>
<gene>
    <name evidence="13" type="ORF">HINF_LOCUS12685</name>
    <name evidence="14" type="ORF">HINF_LOCUS70678</name>
</gene>
<dbReference type="PRINTS" id="PR01550">
    <property type="entry name" value="TOP6AFAMILY"/>
</dbReference>
<dbReference type="GO" id="GO:0003677">
    <property type="term" value="F:DNA binding"/>
    <property type="evidence" value="ECO:0007669"/>
    <property type="project" value="UniProtKB-UniRule"/>
</dbReference>
<organism evidence="13">
    <name type="scientific">Hexamita inflata</name>
    <dbReference type="NCBI Taxonomy" id="28002"/>
    <lineage>
        <taxon>Eukaryota</taxon>
        <taxon>Metamonada</taxon>
        <taxon>Diplomonadida</taxon>
        <taxon>Hexamitidae</taxon>
        <taxon>Hexamitinae</taxon>
        <taxon>Hexamita</taxon>
    </lineage>
</organism>
<dbReference type="Pfam" id="PF04406">
    <property type="entry name" value="TP6A_N"/>
    <property type="match status" value="1"/>
</dbReference>
<evidence type="ECO:0000256" key="5">
    <source>
        <dbReference type="ARBA" id="ARBA00022723"/>
    </source>
</evidence>
<keyword evidence="7 10" id="KW-0799">Topoisomerase</keyword>
<evidence type="ECO:0000313" key="15">
    <source>
        <dbReference type="Proteomes" id="UP001642409"/>
    </source>
</evidence>
<dbReference type="Gene3D" id="1.10.10.10">
    <property type="entry name" value="Winged helix-like DNA-binding domain superfamily/Winged helix DNA-binding domain"/>
    <property type="match status" value="1"/>
</dbReference>
<evidence type="ECO:0000256" key="8">
    <source>
        <dbReference type="ARBA" id="ARBA00023125"/>
    </source>
</evidence>
<feature type="domain" description="Topoisomerase 6 subunit A/Spo11 TOPRIM" evidence="12">
    <location>
        <begin position="141"/>
        <end position="223"/>
    </location>
</feature>
<evidence type="ECO:0000259" key="11">
    <source>
        <dbReference type="Pfam" id="PF04406"/>
    </source>
</evidence>
<dbReference type="InterPro" id="IPR036078">
    <property type="entry name" value="Spo11/TopoVI_A_sf"/>
</dbReference>
<comment type="catalytic activity">
    <reaction evidence="1 10">
        <text>ATP-dependent breakage, passage and rejoining of double-stranded DNA.</text>
        <dbReference type="EC" id="5.6.2.2"/>
    </reaction>
</comment>
<reference evidence="13" key="1">
    <citation type="submission" date="2023-06" db="EMBL/GenBank/DDBJ databases">
        <authorList>
            <person name="Kurt Z."/>
        </authorList>
    </citation>
    <scope>NUCLEOTIDE SEQUENCE</scope>
</reference>
<dbReference type="InterPro" id="IPR002815">
    <property type="entry name" value="Spo11/TopoVI_A"/>
</dbReference>
<evidence type="ECO:0000256" key="3">
    <source>
        <dbReference type="ARBA" id="ARBA00006559"/>
    </source>
</evidence>